<evidence type="ECO:0000259" key="2">
    <source>
        <dbReference type="Pfam" id="PF18962"/>
    </source>
</evidence>
<protein>
    <submittedName>
        <fullName evidence="3">T9SS type A sorting domain-containing protein</fullName>
    </submittedName>
</protein>
<gene>
    <name evidence="3" type="ORF">ENX16_05920</name>
</gene>
<dbReference type="Pfam" id="PF13517">
    <property type="entry name" value="FG-GAP_3"/>
    <property type="match status" value="2"/>
</dbReference>
<keyword evidence="1" id="KW-0732">Signal</keyword>
<sequence length="588" mass="65173">MRLIFLVTILLVNLTFAQVSYLESSNGFYNNPALEGGRSEIEFADIDNDGNVDILSIGDHGNPYINTQEHGIMVWFGDGNGNWNLYQYGNFGYGGIAVGDVNWDGQLDVGYGMHHNYSGEDLGNDMLEVALGDGTGMMWTAWDDGLMPGGACWGMFSTDFADVDHDGDLDIGSCSFGYGVGLRVYLNNGDGTWQLSWGTPESINSSMEFYFRDVNRDGNPDIISAIEGHAVYFGDGLGGFYPGDSGLPRSNYGFEGISSGDVDNDGGYDIALVNSTRGIEVWRYNEDREVWENFSGTLPAVDSFRATQLVDMNRDGFVDLLGLNRRYVKIWAGDGQGNWQELVTVPINRNTDYVSFRAGADFDHNGYPDFALMVEEGTWPNYQNYARAFREVSPRDSLNIFSVFPRGGERFWNNSVQFIEWWSEVPNGDSSRVRLELSVNGPNGPWSVIADSLKNNGRFQWLVPESVSSRDCYIRYTVFRGAEFAITVSPRPFFIGNPTGVFEERAGYKSAGLLRVVPNPARKRIRVEFSMPGNQEATVRVCDITGREIFQSGEAGKSGAVEIGLDGLNPGVYFVRVGVIQTRVVVIK</sequence>
<evidence type="ECO:0000313" key="3">
    <source>
        <dbReference type="EMBL" id="HGD13595.1"/>
    </source>
</evidence>
<dbReference type="InterPro" id="IPR028994">
    <property type="entry name" value="Integrin_alpha_N"/>
</dbReference>
<feature type="domain" description="Secretion system C-terminal sorting" evidence="2">
    <location>
        <begin position="517"/>
        <end position="578"/>
    </location>
</feature>
<name>A0A7V3V054_UNCW3</name>
<dbReference type="EMBL" id="DTMZ01000142">
    <property type="protein sequence ID" value="HGD13595.1"/>
    <property type="molecule type" value="Genomic_DNA"/>
</dbReference>
<dbReference type="Pfam" id="PF18962">
    <property type="entry name" value="Por_Secre_tail"/>
    <property type="match status" value="1"/>
</dbReference>
<comment type="caution">
    <text evidence="3">The sequence shown here is derived from an EMBL/GenBank/DDBJ whole genome shotgun (WGS) entry which is preliminary data.</text>
</comment>
<dbReference type="NCBIfam" id="TIGR04183">
    <property type="entry name" value="Por_Secre_tail"/>
    <property type="match status" value="1"/>
</dbReference>
<dbReference type="SUPFAM" id="SSF69318">
    <property type="entry name" value="Integrin alpha N-terminal domain"/>
    <property type="match status" value="2"/>
</dbReference>
<reference evidence="3" key="1">
    <citation type="journal article" date="2020" name="mSystems">
        <title>Genome- and Community-Level Interaction Insights into Carbon Utilization and Element Cycling Functions of Hydrothermarchaeota in Hydrothermal Sediment.</title>
        <authorList>
            <person name="Zhou Z."/>
            <person name="Liu Y."/>
            <person name="Xu W."/>
            <person name="Pan J."/>
            <person name="Luo Z.H."/>
            <person name="Li M."/>
        </authorList>
    </citation>
    <scope>NUCLEOTIDE SEQUENCE [LARGE SCALE GENOMIC DNA]</scope>
    <source>
        <strain evidence="3">SpSt-914</strain>
    </source>
</reference>
<organism evidence="3">
    <name type="scientific">candidate division WOR-3 bacterium</name>
    <dbReference type="NCBI Taxonomy" id="2052148"/>
    <lineage>
        <taxon>Bacteria</taxon>
        <taxon>Bacteria division WOR-3</taxon>
    </lineage>
</organism>
<dbReference type="InterPro" id="IPR013517">
    <property type="entry name" value="FG-GAP"/>
</dbReference>
<dbReference type="InterPro" id="IPR026444">
    <property type="entry name" value="Secre_tail"/>
</dbReference>
<dbReference type="AlphaFoldDB" id="A0A7V3V054"/>
<dbReference type="PANTHER" id="PTHR44103">
    <property type="entry name" value="PROPROTEIN CONVERTASE P"/>
    <property type="match status" value="1"/>
</dbReference>
<evidence type="ECO:0000256" key="1">
    <source>
        <dbReference type="ARBA" id="ARBA00022729"/>
    </source>
</evidence>
<accession>A0A7V3V054</accession>
<proteinExistence type="predicted"/>
<dbReference type="PANTHER" id="PTHR44103:SF1">
    <property type="entry name" value="PROPROTEIN CONVERTASE P"/>
    <property type="match status" value="1"/>
</dbReference>
<dbReference type="Gene3D" id="2.130.10.130">
    <property type="entry name" value="Integrin alpha, N-terminal"/>
    <property type="match status" value="1"/>
</dbReference>